<dbReference type="PANTHER" id="PTHR45661:SF3">
    <property type="entry name" value="IG-LIKE DOMAIN-CONTAINING PROTEIN"/>
    <property type="match status" value="1"/>
</dbReference>
<evidence type="ECO:0008006" key="3">
    <source>
        <dbReference type="Google" id="ProtNLM"/>
    </source>
</evidence>
<dbReference type="InterPro" id="IPR026906">
    <property type="entry name" value="LRR_5"/>
</dbReference>
<dbReference type="InterPro" id="IPR032675">
    <property type="entry name" value="LRR_dom_sf"/>
</dbReference>
<evidence type="ECO:0000313" key="2">
    <source>
        <dbReference type="Proteomes" id="UP001224775"/>
    </source>
</evidence>
<dbReference type="InterPro" id="IPR053139">
    <property type="entry name" value="Surface_bspA-like"/>
</dbReference>
<name>A0AAD9D5D3_9STRA</name>
<comment type="caution">
    <text evidence="1">The sequence shown here is derived from an EMBL/GenBank/DDBJ whole genome shotgun (WGS) entry which is preliminary data.</text>
</comment>
<keyword evidence="2" id="KW-1185">Reference proteome</keyword>
<proteinExistence type="predicted"/>
<dbReference type="PANTHER" id="PTHR45661">
    <property type="entry name" value="SURFACE ANTIGEN"/>
    <property type="match status" value="1"/>
</dbReference>
<evidence type="ECO:0000313" key="1">
    <source>
        <dbReference type="EMBL" id="KAK1733543.1"/>
    </source>
</evidence>
<dbReference type="AlphaFoldDB" id="A0AAD9D5D3"/>
<protein>
    <recommendedName>
        <fullName evidence="3">Leucine-rich repeat domain-containing protein</fullName>
    </recommendedName>
</protein>
<reference evidence="1" key="1">
    <citation type="submission" date="2023-06" db="EMBL/GenBank/DDBJ databases">
        <title>Survivors Of The Sea: Transcriptome response of Skeletonema marinoi to long-term dormancy.</title>
        <authorList>
            <person name="Pinder M.I.M."/>
            <person name="Kourtchenko O."/>
            <person name="Robertson E.K."/>
            <person name="Larsson T."/>
            <person name="Maumus F."/>
            <person name="Osuna-Cruz C.M."/>
            <person name="Vancaester E."/>
            <person name="Stenow R."/>
            <person name="Vandepoele K."/>
            <person name="Ploug H."/>
            <person name="Bruchert V."/>
            <person name="Godhe A."/>
            <person name="Topel M."/>
        </authorList>
    </citation>
    <scope>NUCLEOTIDE SEQUENCE</scope>
    <source>
        <strain evidence="1">R05AC</strain>
    </source>
</reference>
<dbReference type="Pfam" id="PF13306">
    <property type="entry name" value="LRR_5"/>
    <property type="match status" value="2"/>
</dbReference>
<organism evidence="1 2">
    <name type="scientific">Skeletonema marinoi</name>
    <dbReference type="NCBI Taxonomy" id="267567"/>
    <lineage>
        <taxon>Eukaryota</taxon>
        <taxon>Sar</taxon>
        <taxon>Stramenopiles</taxon>
        <taxon>Ochrophyta</taxon>
        <taxon>Bacillariophyta</taxon>
        <taxon>Coscinodiscophyceae</taxon>
        <taxon>Thalassiosirophycidae</taxon>
        <taxon>Thalassiosirales</taxon>
        <taxon>Skeletonemataceae</taxon>
        <taxon>Skeletonema</taxon>
        <taxon>Skeletonema marinoi-dohrnii complex</taxon>
    </lineage>
</organism>
<dbReference type="Gene3D" id="3.80.10.10">
    <property type="entry name" value="Ribonuclease Inhibitor"/>
    <property type="match status" value="1"/>
</dbReference>
<dbReference type="SUPFAM" id="SSF52058">
    <property type="entry name" value="L domain-like"/>
    <property type="match status" value="1"/>
</dbReference>
<feature type="non-terminal residue" evidence="1">
    <location>
        <position position="233"/>
    </location>
</feature>
<sequence length="233" mass="26254">MADQAVEDDIFVYTGGRAPQHVVNVIIDESVSEIDDMAFYDNRNLRCVSCHEGVEIIGLYAFFKCPLLRRIELLGVKLILEKAFYECRGLEDVEFGDVLETVEDGAFNQCIFSSCITFQSVRSIGNASFWGCTGITDVEFSENLERIGRYAFAGCSNLRRVAIPLKDGILLFPYVSSNLPKCTQFHRTKNLATVDLVGRVHKTVASLHLESWRNEMNEEIDRINRVLPTTGGR</sequence>
<dbReference type="EMBL" id="JATAAI010000047">
    <property type="protein sequence ID" value="KAK1733543.1"/>
    <property type="molecule type" value="Genomic_DNA"/>
</dbReference>
<gene>
    <name evidence="1" type="ORF">QTG54_015716</name>
</gene>
<dbReference type="Proteomes" id="UP001224775">
    <property type="component" value="Unassembled WGS sequence"/>
</dbReference>
<accession>A0AAD9D5D3</accession>